<feature type="non-terminal residue" evidence="6">
    <location>
        <position position="446"/>
    </location>
</feature>
<dbReference type="Pfam" id="PF00652">
    <property type="entry name" value="Ricin_B_lectin"/>
    <property type="match status" value="1"/>
</dbReference>
<dbReference type="SUPFAM" id="SSF50370">
    <property type="entry name" value="Ricin B-like lectins"/>
    <property type="match status" value="1"/>
</dbReference>
<keyword evidence="1" id="KW-0808">Transferase</keyword>
<dbReference type="Pfam" id="PF02709">
    <property type="entry name" value="Glyco_transf_7C"/>
    <property type="match status" value="1"/>
</dbReference>
<evidence type="ECO:0000313" key="7">
    <source>
        <dbReference type="Proteomes" id="UP001497623"/>
    </source>
</evidence>
<organism evidence="6 7">
    <name type="scientific">Meganyctiphanes norvegica</name>
    <name type="common">Northern krill</name>
    <name type="synonym">Thysanopoda norvegica</name>
    <dbReference type="NCBI Taxonomy" id="48144"/>
    <lineage>
        <taxon>Eukaryota</taxon>
        <taxon>Metazoa</taxon>
        <taxon>Ecdysozoa</taxon>
        <taxon>Arthropoda</taxon>
        <taxon>Crustacea</taxon>
        <taxon>Multicrustacea</taxon>
        <taxon>Malacostraca</taxon>
        <taxon>Eumalacostraca</taxon>
        <taxon>Eucarida</taxon>
        <taxon>Euphausiacea</taxon>
        <taxon>Euphausiidae</taxon>
        <taxon>Meganyctiphanes</taxon>
    </lineage>
</organism>
<dbReference type="GO" id="GO:0008593">
    <property type="term" value="P:regulation of Notch signaling pathway"/>
    <property type="evidence" value="ECO:0007669"/>
    <property type="project" value="TreeGrafter"/>
</dbReference>
<gene>
    <name evidence="6" type="ORF">MNOR_LOCUS34472</name>
</gene>
<dbReference type="InterPro" id="IPR035992">
    <property type="entry name" value="Ricin_B-like_lectins"/>
</dbReference>
<accession>A0AAV2S8S8</accession>
<evidence type="ECO:0000256" key="4">
    <source>
        <dbReference type="SAM" id="MobiDB-lite"/>
    </source>
</evidence>
<keyword evidence="3" id="KW-1015">Disulfide bond</keyword>
<dbReference type="GO" id="GO:0006493">
    <property type="term" value="P:protein O-linked glycosylation"/>
    <property type="evidence" value="ECO:0007669"/>
    <property type="project" value="TreeGrafter"/>
</dbReference>
<name>A0AAV2S8S8_MEGNR</name>
<evidence type="ECO:0000256" key="2">
    <source>
        <dbReference type="ARBA" id="ARBA00022734"/>
    </source>
</evidence>
<dbReference type="GO" id="GO:0030246">
    <property type="term" value="F:carbohydrate binding"/>
    <property type="evidence" value="ECO:0007669"/>
    <property type="project" value="UniProtKB-KW"/>
</dbReference>
<protein>
    <recommendedName>
        <fullName evidence="5">Ricin B lectin domain-containing protein</fullName>
    </recommendedName>
</protein>
<dbReference type="EMBL" id="CAXKWB010053220">
    <property type="protein sequence ID" value="CAL4174136.1"/>
    <property type="molecule type" value="Genomic_DNA"/>
</dbReference>
<feature type="domain" description="Ricin B lectin" evidence="5">
    <location>
        <begin position="320"/>
        <end position="443"/>
    </location>
</feature>
<dbReference type="PANTHER" id="PTHR11675">
    <property type="entry name" value="N-ACETYLGALACTOSAMINYLTRANSFERASE"/>
    <property type="match status" value="1"/>
</dbReference>
<dbReference type="GO" id="GO:0005794">
    <property type="term" value="C:Golgi apparatus"/>
    <property type="evidence" value="ECO:0007669"/>
    <property type="project" value="TreeGrafter"/>
</dbReference>
<keyword evidence="7" id="KW-1185">Reference proteome</keyword>
<dbReference type="InterPro" id="IPR000772">
    <property type="entry name" value="Ricin_B_lectin"/>
</dbReference>
<dbReference type="PANTHER" id="PTHR11675:SF63">
    <property type="entry name" value="POLYPEPTIDE N-ACETYLGALACTOSAMINYLTRANSFERASE"/>
    <property type="match status" value="1"/>
</dbReference>
<dbReference type="Gene3D" id="3.90.550.10">
    <property type="entry name" value="Spore Coat Polysaccharide Biosynthesis Protein SpsA, Chain A"/>
    <property type="match status" value="1"/>
</dbReference>
<dbReference type="InterPro" id="IPR027791">
    <property type="entry name" value="Galactosyl_T_C"/>
</dbReference>
<dbReference type="PROSITE" id="PS50231">
    <property type="entry name" value="RICIN_B_LECTIN"/>
    <property type="match status" value="1"/>
</dbReference>
<dbReference type="GO" id="GO:0005112">
    <property type="term" value="F:Notch binding"/>
    <property type="evidence" value="ECO:0007669"/>
    <property type="project" value="TreeGrafter"/>
</dbReference>
<evidence type="ECO:0000256" key="1">
    <source>
        <dbReference type="ARBA" id="ARBA00022679"/>
    </source>
</evidence>
<dbReference type="SMART" id="SM00458">
    <property type="entry name" value="RICIN"/>
    <property type="match status" value="1"/>
</dbReference>
<dbReference type="GO" id="GO:0004653">
    <property type="term" value="F:polypeptide N-acetylgalactosaminyltransferase activity"/>
    <property type="evidence" value="ECO:0007669"/>
    <property type="project" value="TreeGrafter"/>
</dbReference>
<keyword evidence="2" id="KW-0430">Lectin</keyword>
<evidence type="ECO:0000313" key="6">
    <source>
        <dbReference type="EMBL" id="CAL4174136.1"/>
    </source>
</evidence>
<comment type="caution">
    <text evidence="6">The sequence shown here is derived from an EMBL/GenBank/DDBJ whole genome shotgun (WGS) entry which is preliminary data.</text>
</comment>
<dbReference type="AlphaFoldDB" id="A0AAV2S8S8"/>
<dbReference type="Gene3D" id="2.80.10.50">
    <property type="match status" value="1"/>
</dbReference>
<proteinExistence type="predicted"/>
<dbReference type="InterPro" id="IPR029044">
    <property type="entry name" value="Nucleotide-diphossugar_trans"/>
</dbReference>
<reference evidence="6 7" key="1">
    <citation type="submission" date="2024-05" db="EMBL/GenBank/DDBJ databases">
        <authorList>
            <person name="Wallberg A."/>
        </authorList>
    </citation>
    <scope>NUCLEOTIDE SEQUENCE [LARGE SCALE GENOMIC DNA]</scope>
</reference>
<feature type="region of interest" description="Disordered" evidence="4">
    <location>
        <begin position="292"/>
        <end position="313"/>
    </location>
</feature>
<evidence type="ECO:0000259" key="5">
    <source>
        <dbReference type="SMART" id="SM00458"/>
    </source>
</evidence>
<dbReference type="Proteomes" id="UP001497623">
    <property type="component" value="Unassembled WGS sequence"/>
</dbReference>
<sequence length="446" mass="51408">MTIYVLIMKPVCDGTGKITLNTFSLIIHTDNNNLKSHLNIHYITVYDKLKNKNPKRNSSIRDRAMTVGHSSNKLTILINTFIEFLNFIESPLKSINQSLYQIIAMYCTILASITSHAFHLSKSNLVGSRFGVWLFPWGYPPTKIFELVMELDWYIESPTMAGGLFAMDRKYFKNLGEYDTGMDTWGGENLEMSFRIWLCGGTLSIIPCSRVGHIFRRRRPYSGPKGEDSLLRNSLRMAHVWLQDYIEHFLKIRPDARNTGYGDVNDRIKLREDLKCQPFSWYLKNVYPELSPPGKENQNSGGRNGNKKFQPWNKRDRNYKHKWQIRLTETNLCIESEEDISRKGSKLILSTCAEIDRQIFHHTDRDELVLGRLLCLEAADRLPRIGKCHEMGGNQEFKIKNQMGIALFNMAVGQCMAAQEERTGAYIEMAICNKPRLGTWDMVDVA</sequence>
<evidence type="ECO:0000256" key="3">
    <source>
        <dbReference type="ARBA" id="ARBA00023157"/>
    </source>
</evidence>
<dbReference type="SUPFAM" id="SSF53448">
    <property type="entry name" value="Nucleotide-diphospho-sugar transferases"/>
    <property type="match status" value="1"/>
</dbReference>